<organism evidence="2 3">
    <name type="scientific">Segatella buccae</name>
    <dbReference type="NCBI Taxonomy" id="28126"/>
    <lineage>
        <taxon>Bacteria</taxon>
        <taxon>Pseudomonadati</taxon>
        <taxon>Bacteroidota</taxon>
        <taxon>Bacteroidia</taxon>
        <taxon>Bacteroidales</taxon>
        <taxon>Prevotellaceae</taxon>
        <taxon>Segatella</taxon>
    </lineage>
</organism>
<sequence length="128" mass="14308">MRKLLYFPVLILALACTSAPDAGELAAVAAKGCYDLLIEGKYDDYVAGRYTPDSIPDSYREQLVTNAKMFAGQQQDEHRGIKEVRIVNAKADTARHTAQVFLVFSYGDSTSEEVMVPMVERRGVWKMK</sequence>
<reference evidence="2 3" key="1">
    <citation type="submission" date="2018-06" db="EMBL/GenBank/DDBJ databases">
        <authorList>
            <consortium name="Pathogen Informatics"/>
            <person name="Doyle S."/>
        </authorList>
    </citation>
    <scope>NUCLEOTIDE SEQUENCE [LARGE SCALE GENOMIC DNA]</scope>
    <source>
        <strain evidence="2 3">NCTC13063</strain>
    </source>
</reference>
<dbReference type="PROSITE" id="PS51257">
    <property type="entry name" value="PROKAR_LIPOPROTEIN"/>
    <property type="match status" value="1"/>
</dbReference>
<evidence type="ECO:0000313" key="2">
    <source>
        <dbReference type="EMBL" id="SUB79844.1"/>
    </source>
</evidence>
<keyword evidence="1" id="KW-0732">Signal</keyword>
<evidence type="ECO:0000313" key="3">
    <source>
        <dbReference type="Proteomes" id="UP000255283"/>
    </source>
</evidence>
<feature type="signal peptide" evidence="1">
    <location>
        <begin position="1"/>
        <end position="22"/>
    </location>
</feature>
<dbReference type="AlphaFoldDB" id="A0AAQ1ZI56"/>
<gene>
    <name evidence="2" type="ORF">NCTC13063_01116</name>
</gene>
<accession>A0AAQ1ZI56</accession>
<comment type="caution">
    <text evidence="2">The sequence shown here is derived from an EMBL/GenBank/DDBJ whole genome shotgun (WGS) entry which is preliminary data.</text>
</comment>
<proteinExistence type="predicted"/>
<name>A0AAQ1ZI56_9BACT</name>
<dbReference type="Gene3D" id="3.10.450.50">
    <property type="match status" value="1"/>
</dbReference>
<feature type="chain" id="PRO_5042925952" evidence="1">
    <location>
        <begin position="23"/>
        <end position="128"/>
    </location>
</feature>
<protein>
    <submittedName>
        <fullName evidence="2">Lumazine-binding domain</fullName>
    </submittedName>
</protein>
<dbReference type="RefSeq" id="WP_115153496.1">
    <property type="nucleotide sequence ID" value="NZ_UGTJ01000001.1"/>
</dbReference>
<dbReference type="EMBL" id="UGTJ01000001">
    <property type="protein sequence ID" value="SUB79844.1"/>
    <property type="molecule type" value="Genomic_DNA"/>
</dbReference>
<evidence type="ECO:0000256" key="1">
    <source>
        <dbReference type="SAM" id="SignalP"/>
    </source>
</evidence>
<dbReference type="Proteomes" id="UP000255283">
    <property type="component" value="Unassembled WGS sequence"/>
</dbReference>